<reference evidence="2" key="1">
    <citation type="submission" date="2021-01" db="EMBL/GenBank/DDBJ databases">
        <authorList>
            <person name="Corre E."/>
            <person name="Pelletier E."/>
            <person name="Niang G."/>
            <person name="Scheremetjew M."/>
            <person name="Finn R."/>
            <person name="Kale V."/>
            <person name="Holt S."/>
            <person name="Cochrane G."/>
            <person name="Meng A."/>
            <person name="Brown T."/>
            <person name="Cohen L."/>
        </authorList>
    </citation>
    <scope>NUCLEOTIDE SEQUENCE</scope>
    <source>
        <strain evidence="2">CCAP979/52</strain>
    </source>
</reference>
<proteinExistence type="predicted"/>
<organism evidence="2">
    <name type="scientific">Cryptomonas curvata</name>
    <dbReference type="NCBI Taxonomy" id="233186"/>
    <lineage>
        <taxon>Eukaryota</taxon>
        <taxon>Cryptophyceae</taxon>
        <taxon>Cryptomonadales</taxon>
        <taxon>Cryptomonadaceae</taxon>
        <taxon>Cryptomonas</taxon>
    </lineage>
</organism>
<name>A0A7S0N1J6_9CRYP</name>
<evidence type="ECO:0000313" key="2">
    <source>
        <dbReference type="EMBL" id="CAD8656242.1"/>
    </source>
</evidence>
<evidence type="ECO:0000256" key="1">
    <source>
        <dbReference type="SAM" id="MobiDB-lite"/>
    </source>
</evidence>
<feature type="region of interest" description="Disordered" evidence="1">
    <location>
        <begin position="95"/>
        <end position="120"/>
    </location>
</feature>
<gene>
    <name evidence="2" type="ORF">CCUR1050_LOCUS29618</name>
</gene>
<feature type="compositionally biased region" description="Basic and acidic residues" evidence="1">
    <location>
        <begin position="109"/>
        <end position="120"/>
    </location>
</feature>
<sequence>MLAEFAHHSNVAVSMQECFFNSKAQSFDPFLYAPEMRGSSVCSSASNQISEAGPPLTSRKRAVRDLVLSTEQARRDIADLRVLVRRLHLQVVDALGEEPSVPPPLRGGGGHEARKQGRSG</sequence>
<accession>A0A7S0N1J6</accession>
<dbReference type="AlphaFoldDB" id="A0A7S0N1J6"/>
<dbReference type="EMBL" id="HBEZ01053953">
    <property type="protein sequence ID" value="CAD8656242.1"/>
    <property type="molecule type" value="Transcribed_RNA"/>
</dbReference>
<protein>
    <submittedName>
        <fullName evidence="2">Uncharacterized protein</fullName>
    </submittedName>
</protein>